<sequence>MAPSPSPPGTAAHSFSSSDPGFEALPLVPVLALHQGLLARIKLCFGADRATFERDLLPLIQGYARFVHLLPATAGNYFHTPGGLLQLGLETAFFSLQGTDAHIFSGRSTISERRELEPRWRIATFIGGLCCELHRVLSHLIVTTADGEEWPAFLGGLAPWLESRGVDRYFVRWRANARESRGLGLFALPHVVPATVLQMLGSSNAVIVPQLMASIGGIPQYREHNVLDELVRRSLALVIDRNLLASADRYGKPQYGSHLERYLVDALRRLAAGHSGWTANRDKSRVWLGPEGLFLVWPGAAEDVLALLENDQLVGIPKSPQTLLELLLEAGVFVAAEAARQTWTIQPPGAKAPIEAVKLTNSAILLAGLEPPPSALEASLFPTPSDSKAQHNAPPAAKALPAAPAAPTVAPSSASGGSAMQLSLIDPPAESTAHDSPPTIAGLNETATSTAPAQPLAPRPSVKLLAPLRLNPAVRTALVDILAALDDGTEAPDIITEAEGFFIPLTRFEHRGVQPGIAIRALDDARMILRPPSGGPSAVTRQIRDTTVHGIVLMSTHVEGLDPHAFALSGASEAPGASALRTGRGSQ</sequence>
<dbReference type="Pfam" id="PF07514">
    <property type="entry name" value="TraI_2"/>
    <property type="match status" value="1"/>
</dbReference>
<dbReference type="Proteomes" id="UP000007938">
    <property type="component" value="Chromosome"/>
</dbReference>
<organism evidence="3 4">
    <name type="scientific">Alicycliphilus denitrificans (strain DSM 14773 / CIP 107495 / K601)</name>
    <dbReference type="NCBI Taxonomy" id="596154"/>
    <lineage>
        <taxon>Bacteria</taxon>
        <taxon>Pseudomonadati</taxon>
        <taxon>Pseudomonadota</taxon>
        <taxon>Betaproteobacteria</taxon>
        <taxon>Burkholderiales</taxon>
        <taxon>Comamonadaceae</taxon>
        <taxon>Alicycliphilus</taxon>
    </lineage>
</organism>
<dbReference type="EMBL" id="CP002657">
    <property type="protein sequence ID" value="AEB85141.1"/>
    <property type="molecule type" value="Genomic_DNA"/>
</dbReference>
<dbReference type="HOGENOM" id="CLU_456839_0_0_4"/>
<dbReference type="InterPro" id="IPR011119">
    <property type="entry name" value="Unchr_helicase_relaxase_TraI"/>
</dbReference>
<dbReference type="AlphaFoldDB" id="F4GGI7"/>
<evidence type="ECO:0000313" key="4">
    <source>
        <dbReference type="Proteomes" id="UP000007938"/>
    </source>
</evidence>
<name>F4GGI7_ALIDK</name>
<evidence type="ECO:0000313" key="3">
    <source>
        <dbReference type="EMBL" id="AEB85141.1"/>
    </source>
</evidence>
<dbReference type="NCBIfam" id="NF041494">
    <property type="entry name" value="MobH"/>
    <property type="match status" value="1"/>
</dbReference>
<reference evidence="3 4" key="1">
    <citation type="journal article" date="2011" name="J. Bacteriol.">
        <title>Genome Sequences of Alicycliphilus denitrificans Strains BC and K601T.</title>
        <authorList>
            <person name="Oosterkamp M.J."/>
            <person name="Veuskens T."/>
            <person name="Plugge C.M."/>
            <person name="Langenhoff A.A."/>
            <person name="Gerritse J."/>
            <person name="van Berkel W.J."/>
            <person name="Pieper D.H."/>
            <person name="Junca H."/>
            <person name="Goodwin L.A."/>
            <person name="Daligault H.E."/>
            <person name="Bruce D.C."/>
            <person name="Detter J.C."/>
            <person name="Tapia R."/>
            <person name="Han C.S."/>
            <person name="Land M.L."/>
            <person name="Hauser L.J."/>
            <person name="Smidt H."/>
            <person name="Stams A.J."/>
        </authorList>
    </citation>
    <scope>NUCLEOTIDE SEQUENCE [LARGE SCALE GENOMIC DNA]</scope>
    <source>
        <strain evidence="4">DSM 14773 / CIP 107495 / K601</strain>
    </source>
</reference>
<dbReference type="eggNOG" id="COG3481">
    <property type="taxonomic scope" value="Bacteria"/>
</dbReference>
<evidence type="ECO:0000256" key="1">
    <source>
        <dbReference type="SAM" id="MobiDB-lite"/>
    </source>
</evidence>
<keyword evidence="4" id="KW-1185">Reference proteome</keyword>
<feature type="compositionally biased region" description="Low complexity" evidence="1">
    <location>
        <begin position="393"/>
        <end position="419"/>
    </location>
</feature>
<dbReference type="STRING" id="596154.Alide2_2793"/>
<proteinExistence type="predicted"/>
<dbReference type="Gene3D" id="1.10.3210.40">
    <property type="match status" value="1"/>
</dbReference>
<reference evidence="3 4" key="2">
    <citation type="submission" date="2011-04" db="EMBL/GenBank/DDBJ databases">
        <title>Complete sequence of chromosome of Alicycliphilus denitrificans K601.</title>
        <authorList>
            <consortium name="US DOE Joint Genome Institute"/>
            <person name="Lucas S."/>
            <person name="Han J."/>
            <person name="Lapidus A."/>
            <person name="Cheng J.-F."/>
            <person name="Goodwin L."/>
            <person name="Pitluck S."/>
            <person name="Peters L."/>
            <person name="Zeytun A."/>
            <person name="Detter J.C."/>
            <person name="Han C."/>
            <person name="Tapia R."/>
            <person name="Land M."/>
            <person name="Hauser L."/>
            <person name="Kyrpides N."/>
            <person name="Ivanova N."/>
            <person name="Mikhailova N."/>
            <person name="Pagani I."/>
            <person name="Oosterkamp M."/>
            <person name="Pieper D."/>
            <person name="van Berkel W."/>
            <person name="Langenhoff A."/>
            <person name="Smidt H."/>
            <person name="Stams A."/>
            <person name="Woyke T."/>
        </authorList>
    </citation>
    <scope>NUCLEOTIDE SEQUENCE [LARGE SCALE GENOMIC DNA]</scope>
    <source>
        <strain evidence="4">DSM 14773 / CIP 107495 / K601</strain>
    </source>
</reference>
<dbReference type="RefSeq" id="WP_013722339.1">
    <property type="nucleotide sequence ID" value="NC_015422.1"/>
</dbReference>
<feature type="domain" description="Uncharacterised" evidence="2">
    <location>
        <begin position="34"/>
        <end position="334"/>
    </location>
</feature>
<gene>
    <name evidence="3" type="ordered locus">Alide2_2793</name>
</gene>
<dbReference type="KEGG" id="adk:Alide2_2793"/>
<accession>F4GGI7</accession>
<feature type="region of interest" description="Disordered" evidence="1">
    <location>
        <begin position="377"/>
        <end position="457"/>
    </location>
</feature>
<dbReference type="OrthoDB" id="6190309at2"/>
<protein>
    <submittedName>
        <fullName evidence="3">Relaxase</fullName>
    </submittedName>
</protein>
<evidence type="ECO:0000259" key="2">
    <source>
        <dbReference type="Pfam" id="PF07514"/>
    </source>
</evidence>